<feature type="transmembrane region" description="Helical" evidence="1">
    <location>
        <begin position="40"/>
        <end position="63"/>
    </location>
</feature>
<dbReference type="EMBL" id="LCEK01000036">
    <property type="protein sequence ID" value="KKS71142.1"/>
    <property type="molecule type" value="Genomic_DNA"/>
</dbReference>
<feature type="transmembrane region" description="Helical" evidence="1">
    <location>
        <begin position="6"/>
        <end position="28"/>
    </location>
</feature>
<proteinExistence type="predicted"/>
<sequence>MNKKAILIKIIALLFVCGIIVGLNIFLIEHSDVVENIVSRFGYVGMFLLAAVSGFNLVVPIPAIGFYPVFAELGYAPAVIIGIMSLGMTLGDSIGYLLGRTGKDMLAASSSRHVNDVFHRLYLRHQVLPFVFLFFYVAFVPLPNELLVIPMAIAGYRYWHMAVVLCLGNMLFNTFGAFGIATIVSLF</sequence>
<dbReference type="Proteomes" id="UP000033867">
    <property type="component" value="Unassembled WGS sequence"/>
</dbReference>
<gene>
    <name evidence="2" type="ORF">UV42_C0036G0038</name>
</gene>
<reference evidence="2 3" key="1">
    <citation type="journal article" date="2015" name="Nature">
        <title>rRNA introns, odd ribosomes, and small enigmatic genomes across a large radiation of phyla.</title>
        <authorList>
            <person name="Brown C.T."/>
            <person name="Hug L.A."/>
            <person name="Thomas B.C."/>
            <person name="Sharon I."/>
            <person name="Castelle C.J."/>
            <person name="Singh A."/>
            <person name="Wilkins M.J."/>
            <person name="Williams K.H."/>
            <person name="Banfield J.F."/>
        </authorList>
    </citation>
    <scope>NUCLEOTIDE SEQUENCE [LARGE SCALE GENOMIC DNA]</scope>
</reference>
<keyword evidence="1" id="KW-0812">Transmembrane</keyword>
<evidence type="ECO:0000313" key="2">
    <source>
        <dbReference type="EMBL" id="KKS71142.1"/>
    </source>
</evidence>
<dbReference type="AlphaFoldDB" id="A0A0G1BCY0"/>
<keyword evidence="1" id="KW-0472">Membrane</keyword>
<protein>
    <recommendedName>
        <fullName evidence="4">DedA family protein</fullName>
    </recommendedName>
</protein>
<feature type="transmembrane region" description="Helical" evidence="1">
    <location>
        <begin position="159"/>
        <end position="186"/>
    </location>
</feature>
<comment type="caution">
    <text evidence="2">The sequence shown here is derived from an EMBL/GenBank/DDBJ whole genome shotgun (WGS) entry which is preliminary data.</text>
</comment>
<feature type="transmembrane region" description="Helical" evidence="1">
    <location>
        <begin position="121"/>
        <end position="139"/>
    </location>
</feature>
<evidence type="ECO:0000313" key="3">
    <source>
        <dbReference type="Proteomes" id="UP000033867"/>
    </source>
</evidence>
<organism evidence="2 3">
    <name type="scientific">Candidatus Magasanikbacteria bacterium GW2011_GWE2_42_7</name>
    <dbReference type="NCBI Taxonomy" id="1619052"/>
    <lineage>
        <taxon>Bacteria</taxon>
        <taxon>Candidatus Magasanikiibacteriota</taxon>
    </lineage>
</organism>
<evidence type="ECO:0000256" key="1">
    <source>
        <dbReference type="SAM" id="Phobius"/>
    </source>
</evidence>
<name>A0A0G1BCY0_9BACT</name>
<accession>A0A0G1BCY0</accession>
<evidence type="ECO:0008006" key="4">
    <source>
        <dbReference type="Google" id="ProtNLM"/>
    </source>
</evidence>
<feature type="transmembrane region" description="Helical" evidence="1">
    <location>
        <begin position="75"/>
        <end position="98"/>
    </location>
</feature>
<keyword evidence="1" id="KW-1133">Transmembrane helix</keyword>